<feature type="domain" description="Glycoside hydrolase family 5" evidence="5">
    <location>
        <begin position="139"/>
        <end position="350"/>
    </location>
</feature>
<accession>A0A382H112</accession>
<dbReference type="InterPro" id="IPR001547">
    <property type="entry name" value="Glyco_hydro_5"/>
</dbReference>
<dbReference type="AlphaFoldDB" id="A0A382H112"/>
<dbReference type="GO" id="GO:0005576">
    <property type="term" value="C:extracellular region"/>
    <property type="evidence" value="ECO:0007669"/>
    <property type="project" value="TreeGrafter"/>
</dbReference>
<evidence type="ECO:0000256" key="1">
    <source>
        <dbReference type="ARBA" id="ARBA00022801"/>
    </source>
</evidence>
<gene>
    <name evidence="6" type="ORF">METZ01_LOCUS233679</name>
</gene>
<protein>
    <recommendedName>
        <fullName evidence="5">Glycoside hydrolase family 5 domain-containing protein</fullName>
    </recommendedName>
</protein>
<dbReference type="Gene3D" id="3.20.20.80">
    <property type="entry name" value="Glycosidases"/>
    <property type="match status" value="1"/>
</dbReference>
<dbReference type="PANTHER" id="PTHR31297:SF41">
    <property type="entry name" value="ENDOGLUCANASE, PUTATIVE (AFU_ORTHOLOGUE AFUA_5G01830)-RELATED"/>
    <property type="match status" value="1"/>
</dbReference>
<evidence type="ECO:0000259" key="5">
    <source>
        <dbReference type="Pfam" id="PF00150"/>
    </source>
</evidence>
<dbReference type="PANTHER" id="PTHR31297">
    <property type="entry name" value="GLUCAN ENDO-1,6-BETA-GLUCOSIDASE B"/>
    <property type="match status" value="1"/>
</dbReference>
<dbReference type="EMBL" id="UINC01058498">
    <property type="protein sequence ID" value="SVB80825.1"/>
    <property type="molecule type" value="Genomic_DNA"/>
</dbReference>
<keyword evidence="4" id="KW-0624">Polysaccharide degradation</keyword>
<dbReference type="GO" id="GO:0009986">
    <property type="term" value="C:cell surface"/>
    <property type="evidence" value="ECO:0007669"/>
    <property type="project" value="TreeGrafter"/>
</dbReference>
<evidence type="ECO:0000256" key="2">
    <source>
        <dbReference type="ARBA" id="ARBA00023277"/>
    </source>
</evidence>
<dbReference type="SUPFAM" id="SSF51445">
    <property type="entry name" value="(Trans)glycosidases"/>
    <property type="match status" value="1"/>
</dbReference>
<dbReference type="PROSITE" id="PS51257">
    <property type="entry name" value="PROKAR_LIPOPROTEIN"/>
    <property type="match status" value="1"/>
</dbReference>
<keyword evidence="2" id="KW-0119">Carbohydrate metabolism</keyword>
<dbReference type="GO" id="GO:0009251">
    <property type="term" value="P:glucan catabolic process"/>
    <property type="evidence" value="ECO:0007669"/>
    <property type="project" value="TreeGrafter"/>
</dbReference>
<organism evidence="6">
    <name type="scientific">marine metagenome</name>
    <dbReference type="NCBI Taxonomy" id="408172"/>
    <lineage>
        <taxon>unclassified sequences</taxon>
        <taxon>metagenomes</taxon>
        <taxon>ecological metagenomes</taxon>
    </lineage>
</organism>
<dbReference type="InterPro" id="IPR017853">
    <property type="entry name" value="GH"/>
</dbReference>
<keyword evidence="1" id="KW-0378">Hydrolase</keyword>
<reference evidence="6" key="1">
    <citation type="submission" date="2018-05" db="EMBL/GenBank/DDBJ databases">
        <authorList>
            <person name="Lanie J.A."/>
            <person name="Ng W.-L."/>
            <person name="Kazmierczak K.M."/>
            <person name="Andrzejewski T.M."/>
            <person name="Davidsen T.M."/>
            <person name="Wayne K.J."/>
            <person name="Tettelin H."/>
            <person name="Glass J.I."/>
            <person name="Rusch D."/>
            <person name="Podicherti R."/>
            <person name="Tsui H.-C.T."/>
            <person name="Winkler M.E."/>
        </authorList>
    </citation>
    <scope>NUCLEOTIDE SEQUENCE</scope>
</reference>
<evidence type="ECO:0000256" key="4">
    <source>
        <dbReference type="ARBA" id="ARBA00023326"/>
    </source>
</evidence>
<dbReference type="Pfam" id="PF00150">
    <property type="entry name" value="Cellulase"/>
    <property type="match status" value="1"/>
</dbReference>
<proteinExistence type="predicted"/>
<keyword evidence="3" id="KW-0326">Glycosidase</keyword>
<evidence type="ECO:0000313" key="6">
    <source>
        <dbReference type="EMBL" id="SVB80825.1"/>
    </source>
</evidence>
<sequence length="385" mass="43780">MKKLKMVFFLTFTVSIFLIGGCVKSFTDIKPTQEVPLYGLKGVGINSMLFWSGTSKISSAEAALHHLSPVETHGFSHIVLISCADWIIGLQCKKYFQTKENVIRVARLLVDQTSLHVVISLKAYYQKKIDGKHISLLNTQLEKSSKVQKTFIAAWADIAEQLSDVPRERLSFNLLNEPEFQMPKVSNSKRKAWEKIASDTIKAIRKISPDRVIIYEGIRKSLFASRSKKGNYKYSMDLIIQPLDFRDIVYGVHNYEPKHFLQQAKYRSGTFGEPHTESITQSVIKDADRLSKWANKHNVPVILSETGCIGYVDGKTEGPKNPNDCGKYAADVYNAYVKNGIPVTWWALEKEKTIYKRDSGSDKKWMPDKRIPDEALFKGFQLKSD</sequence>
<name>A0A382H112_9ZZZZ</name>
<evidence type="ECO:0000256" key="3">
    <source>
        <dbReference type="ARBA" id="ARBA00023295"/>
    </source>
</evidence>
<dbReference type="InterPro" id="IPR050386">
    <property type="entry name" value="Glycosyl_hydrolase_5"/>
</dbReference>
<dbReference type="GO" id="GO:0008422">
    <property type="term" value="F:beta-glucosidase activity"/>
    <property type="evidence" value="ECO:0007669"/>
    <property type="project" value="TreeGrafter"/>
</dbReference>